<gene>
    <name evidence="2" type="ORF">AVDCRST_MAG19-2017</name>
</gene>
<feature type="compositionally biased region" description="Basic residues" evidence="1">
    <location>
        <begin position="30"/>
        <end position="68"/>
    </location>
</feature>
<accession>A0A6J4UYC2</accession>
<sequence length="125" mass="13589">AGARGPPARQPPPALPRSHLSAQLQLPAPHARRRRPADRRLRAWRRSASRRSQGRGSRGRRPGGRRRGQAGCGRGRPSLRGRRDPDSGGIPGAVLPNPDRDGTGRWLLGRAERGGRARPGHPKLL</sequence>
<feature type="non-terminal residue" evidence="2">
    <location>
        <position position="125"/>
    </location>
</feature>
<protein>
    <submittedName>
        <fullName evidence="2">Uncharacterized protein</fullName>
    </submittedName>
</protein>
<evidence type="ECO:0000313" key="2">
    <source>
        <dbReference type="EMBL" id="CAA9563480.1"/>
    </source>
</evidence>
<organism evidence="2">
    <name type="scientific">uncultured Thermomicrobiales bacterium</name>
    <dbReference type="NCBI Taxonomy" id="1645740"/>
    <lineage>
        <taxon>Bacteria</taxon>
        <taxon>Pseudomonadati</taxon>
        <taxon>Thermomicrobiota</taxon>
        <taxon>Thermomicrobia</taxon>
        <taxon>Thermomicrobiales</taxon>
        <taxon>environmental samples</taxon>
    </lineage>
</organism>
<name>A0A6J4UYC2_9BACT</name>
<reference evidence="2" key="1">
    <citation type="submission" date="2020-02" db="EMBL/GenBank/DDBJ databases">
        <authorList>
            <person name="Meier V. D."/>
        </authorList>
    </citation>
    <scope>NUCLEOTIDE SEQUENCE</scope>
    <source>
        <strain evidence="2">AVDCRST_MAG19</strain>
    </source>
</reference>
<feature type="non-terminal residue" evidence="2">
    <location>
        <position position="1"/>
    </location>
</feature>
<dbReference type="AlphaFoldDB" id="A0A6J4UYC2"/>
<dbReference type="EMBL" id="CADCWL010000089">
    <property type="protein sequence ID" value="CAA9563480.1"/>
    <property type="molecule type" value="Genomic_DNA"/>
</dbReference>
<feature type="region of interest" description="Disordered" evidence="1">
    <location>
        <begin position="1"/>
        <end position="125"/>
    </location>
</feature>
<evidence type="ECO:0000256" key="1">
    <source>
        <dbReference type="SAM" id="MobiDB-lite"/>
    </source>
</evidence>
<feature type="compositionally biased region" description="Basic residues" evidence="1">
    <location>
        <begin position="116"/>
        <end position="125"/>
    </location>
</feature>
<proteinExistence type="predicted"/>